<evidence type="ECO:0000313" key="2">
    <source>
        <dbReference type="Proteomes" id="UP000712600"/>
    </source>
</evidence>
<evidence type="ECO:0000313" key="1">
    <source>
        <dbReference type="EMBL" id="KAF3539903.1"/>
    </source>
</evidence>
<gene>
    <name evidence="1" type="ORF">F2Q69_00022104</name>
</gene>
<sequence>MDPRGPYPRACPVGSPNPVCWKVPVACGVRFSEVGWPSGGVRVLGSPGLFVYPFCGWIDVLRGPCSPVSISYSPL</sequence>
<dbReference type="AlphaFoldDB" id="A0A8S9QIU1"/>
<proteinExistence type="predicted"/>
<accession>A0A8S9QIU1</accession>
<dbReference type="EMBL" id="QGKX02001290">
    <property type="protein sequence ID" value="KAF3539903.1"/>
    <property type="molecule type" value="Genomic_DNA"/>
</dbReference>
<organism evidence="1 2">
    <name type="scientific">Brassica cretica</name>
    <name type="common">Mustard</name>
    <dbReference type="NCBI Taxonomy" id="69181"/>
    <lineage>
        <taxon>Eukaryota</taxon>
        <taxon>Viridiplantae</taxon>
        <taxon>Streptophyta</taxon>
        <taxon>Embryophyta</taxon>
        <taxon>Tracheophyta</taxon>
        <taxon>Spermatophyta</taxon>
        <taxon>Magnoliopsida</taxon>
        <taxon>eudicotyledons</taxon>
        <taxon>Gunneridae</taxon>
        <taxon>Pentapetalae</taxon>
        <taxon>rosids</taxon>
        <taxon>malvids</taxon>
        <taxon>Brassicales</taxon>
        <taxon>Brassicaceae</taxon>
        <taxon>Brassiceae</taxon>
        <taxon>Brassica</taxon>
    </lineage>
</organism>
<dbReference type="Proteomes" id="UP000712600">
    <property type="component" value="Unassembled WGS sequence"/>
</dbReference>
<comment type="caution">
    <text evidence="1">The sequence shown here is derived from an EMBL/GenBank/DDBJ whole genome shotgun (WGS) entry which is preliminary data.</text>
</comment>
<reference evidence="1" key="1">
    <citation type="submission" date="2019-12" db="EMBL/GenBank/DDBJ databases">
        <title>Genome sequencing and annotation of Brassica cretica.</title>
        <authorList>
            <person name="Studholme D.J."/>
            <person name="Sarris P."/>
        </authorList>
    </citation>
    <scope>NUCLEOTIDE SEQUENCE</scope>
    <source>
        <strain evidence="1">PFS-109/04</strain>
        <tissue evidence="1">Leaf</tissue>
    </source>
</reference>
<protein>
    <submittedName>
        <fullName evidence="1">Uncharacterized protein</fullName>
    </submittedName>
</protein>
<name>A0A8S9QIU1_BRACR</name>